<dbReference type="EMBL" id="LFWV01000001">
    <property type="protein sequence ID" value="KON32469.1"/>
    <property type="molecule type" value="Genomic_DNA"/>
</dbReference>
<evidence type="ECO:0000313" key="8">
    <source>
        <dbReference type="Proteomes" id="UP000054016"/>
    </source>
</evidence>
<gene>
    <name evidence="6" type="primary">rpl18</name>
    <name evidence="7" type="ORF">AC478_00130</name>
</gene>
<keyword evidence="3 6" id="KW-0694">RNA-binding</keyword>
<dbReference type="PATRIC" id="fig|1685125.3.peg.678"/>
<dbReference type="HAMAP" id="MF_01337_A">
    <property type="entry name" value="Ribosomal_uL18_A"/>
    <property type="match status" value="1"/>
</dbReference>
<dbReference type="Pfam" id="PF17144">
    <property type="entry name" value="Ribosomal_L5e"/>
    <property type="match status" value="1"/>
</dbReference>
<organism evidence="7 8">
    <name type="scientific">miscellaneous Crenarchaeota group-1 archaeon SG8-32-3</name>
    <dbReference type="NCBI Taxonomy" id="1685125"/>
    <lineage>
        <taxon>Archaea</taxon>
        <taxon>Candidatus Bathyarchaeota</taxon>
        <taxon>MCG-1</taxon>
    </lineage>
</organism>
<protein>
    <recommendedName>
        <fullName evidence="6">Large ribosomal subunit protein uL18</fullName>
    </recommendedName>
</protein>
<evidence type="ECO:0000256" key="5">
    <source>
        <dbReference type="ARBA" id="ARBA00023274"/>
    </source>
</evidence>
<dbReference type="PANTHER" id="PTHR23410">
    <property type="entry name" value="RIBOSOMAL PROTEIN L5-RELATED"/>
    <property type="match status" value="1"/>
</dbReference>
<keyword evidence="5 6" id="KW-0687">Ribonucleoprotein</keyword>
<dbReference type="Proteomes" id="UP000054016">
    <property type="component" value="Unassembled WGS sequence"/>
</dbReference>
<comment type="function">
    <text evidence="6">This is one of the proteins that bind and probably mediate the attachment of the 5S RNA into the large ribosomal subunit, where it forms part of the central protuberance.</text>
</comment>
<evidence type="ECO:0000256" key="6">
    <source>
        <dbReference type="HAMAP-Rule" id="MF_01337"/>
    </source>
</evidence>
<proteinExistence type="inferred from homology"/>
<comment type="similarity">
    <text evidence="1 6">Belongs to the universal ribosomal protein uL18 family.</text>
</comment>
<comment type="subunit">
    <text evidence="6">Part of the 50S ribosomal subunit. Contacts the 5S and 23S rRNAs.</text>
</comment>
<comment type="caution">
    <text evidence="7">The sequence shown here is derived from an EMBL/GenBank/DDBJ whole genome shotgun (WGS) entry which is preliminary data.</text>
</comment>
<dbReference type="PANTHER" id="PTHR23410:SF12">
    <property type="entry name" value="LARGE RIBOSOMAL SUBUNIT PROTEIN UL18"/>
    <property type="match status" value="1"/>
</dbReference>
<sequence length="205" mass="22579">MARGSSYRVPLRRRREGKTDYQARKALVLSGKPRLVVRNTVKNVIAQMVVAKPYGDEVLVTAHSRELKKQRWKAPTGNIPAAYLTGLLCGLKAQTKGVEEAILDIGLIAPTKGAKIFATLSGVLDAGVDVPHSEEKMVKERIEGKHIAEYGKSLEGDSKVYSAKFAKYVAQKFSPTELPEHFSKVKADIIKSFEKKSEKKSGKKA</sequence>
<dbReference type="GO" id="GO:0003735">
    <property type="term" value="F:structural constituent of ribosome"/>
    <property type="evidence" value="ECO:0007669"/>
    <property type="project" value="InterPro"/>
</dbReference>
<keyword evidence="2 6" id="KW-0699">rRNA-binding</keyword>
<dbReference type="InterPro" id="IPR057267">
    <property type="entry name" value="Rbsml_uL18_arch"/>
</dbReference>
<dbReference type="NCBIfam" id="NF006342">
    <property type="entry name" value="PRK08569.1"/>
    <property type="match status" value="1"/>
</dbReference>
<evidence type="ECO:0000256" key="4">
    <source>
        <dbReference type="ARBA" id="ARBA00022980"/>
    </source>
</evidence>
<reference evidence="8" key="1">
    <citation type="submission" date="2015-06" db="EMBL/GenBank/DDBJ databases">
        <title>New insights into the roles of widespread benthic archaea in carbon and nitrogen cycling.</title>
        <authorList>
            <person name="Lazar C.S."/>
            <person name="Baker B.J."/>
            <person name="Seitz K.W."/>
            <person name="Hyde A.S."/>
            <person name="Dick G.J."/>
            <person name="Hinrichs K.-U."/>
            <person name="Teske A.P."/>
        </authorList>
    </citation>
    <scope>NUCLEOTIDE SEQUENCE [LARGE SCALE GENOMIC DNA]</scope>
</reference>
<dbReference type="Gene3D" id="3.30.420.100">
    <property type="match status" value="1"/>
</dbReference>
<accession>A0A0M0BVL2</accession>
<name>A0A0M0BVL2_9ARCH</name>
<dbReference type="InterPro" id="IPR005485">
    <property type="entry name" value="Rbsml_uL18_euk_arch"/>
</dbReference>
<dbReference type="GO" id="GO:0008097">
    <property type="term" value="F:5S rRNA binding"/>
    <property type="evidence" value="ECO:0007669"/>
    <property type="project" value="InterPro"/>
</dbReference>
<dbReference type="AlphaFoldDB" id="A0A0M0BVL2"/>
<dbReference type="GO" id="GO:0022625">
    <property type="term" value="C:cytosolic large ribosomal subunit"/>
    <property type="evidence" value="ECO:0007669"/>
    <property type="project" value="TreeGrafter"/>
</dbReference>
<evidence type="ECO:0000256" key="3">
    <source>
        <dbReference type="ARBA" id="ARBA00022884"/>
    </source>
</evidence>
<evidence type="ECO:0000256" key="1">
    <source>
        <dbReference type="ARBA" id="ARBA00007116"/>
    </source>
</evidence>
<dbReference type="InterPro" id="IPR057268">
    <property type="entry name" value="Ribosomal_L18"/>
</dbReference>
<evidence type="ECO:0000256" key="2">
    <source>
        <dbReference type="ARBA" id="ARBA00022730"/>
    </source>
</evidence>
<keyword evidence="4 6" id="KW-0689">Ribosomal protein</keyword>
<dbReference type="CDD" id="cd00432">
    <property type="entry name" value="Ribosomal_L18_L5e"/>
    <property type="match status" value="1"/>
</dbReference>
<dbReference type="GO" id="GO:0006412">
    <property type="term" value="P:translation"/>
    <property type="evidence" value="ECO:0007669"/>
    <property type="project" value="UniProtKB-UniRule"/>
</dbReference>
<evidence type="ECO:0000313" key="7">
    <source>
        <dbReference type="EMBL" id="KON32469.1"/>
    </source>
</evidence>
<dbReference type="GO" id="GO:0000027">
    <property type="term" value="P:ribosomal large subunit assembly"/>
    <property type="evidence" value="ECO:0007669"/>
    <property type="project" value="TreeGrafter"/>
</dbReference>
<dbReference type="SUPFAM" id="SSF53137">
    <property type="entry name" value="Translational machinery components"/>
    <property type="match status" value="1"/>
</dbReference>